<proteinExistence type="predicted"/>
<keyword evidence="2" id="KW-1185">Reference proteome</keyword>
<organism evidence="1 2">
    <name type="scientific">Lyophyllum shimeji</name>
    <name type="common">Hon-shimeji</name>
    <name type="synonym">Tricholoma shimeji</name>
    <dbReference type="NCBI Taxonomy" id="47721"/>
    <lineage>
        <taxon>Eukaryota</taxon>
        <taxon>Fungi</taxon>
        <taxon>Dikarya</taxon>
        <taxon>Basidiomycota</taxon>
        <taxon>Agaricomycotina</taxon>
        <taxon>Agaricomycetes</taxon>
        <taxon>Agaricomycetidae</taxon>
        <taxon>Agaricales</taxon>
        <taxon>Tricholomatineae</taxon>
        <taxon>Lyophyllaceae</taxon>
        <taxon>Lyophyllum</taxon>
    </lineage>
</organism>
<name>A0A9P3US26_LYOSH</name>
<sequence>MTAVYTLCTATYPTIVVILVITQRSITDISGFIAIIPKKTSLDIRNAGACTVTAGTSRLPAPRPLPERRSPPSRFFRRNLRASFQSRLMSSPRRAER</sequence>
<dbReference type="EMBL" id="BRPK01000013">
    <property type="protein sequence ID" value="GLB43238.1"/>
    <property type="molecule type" value="Genomic_DNA"/>
</dbReference>
<evidence type="ECO:0000313" key="1">
    <source>
        <dbReference type="EMBL" id="GLB43238.1"/>
    </source>
</evidence>
<protein>
    <submittedName>
        <fullName evidence="1">Uncharacterized protein</fullName>
    </submittedName>
</protein>
<dbReference type="AlphaFoldDB" id="A0A9P3US26"/>
<gene>
    <name evidence="1" type="ORF">LshimejAT787_1301390</name>
</gene>
<accession>A0A9P3US26</accession>
<dbReference type="Proteomes" id="UP001063166">
    <property type="component" value="Unassembled WGS sequence"/>
</dbReference>
<reference evidence="1" key="1">
    <citation type="submission" date="2022-07" db="EMBL/GenBank/DDBJ databases">
        <title>The genome of Lyophyllum shimeji provides insight into the initial evolution of ectomycorrhizal fungal genome.</title>
        <authorList>
            <person name="Kobayashi Y."/>
            <person name="Shibata T."/>
            <person name="Hirakawa H."/>
            <person name="Shigenobu S."/>
            <person name="Nishiyama T."/>
            <person name="Yamada A."/>
            <person name="Hasebe M."/>
            <person name="Kawaguchi M."/>
        </authorList>
    </citation>
    <scope>NUCLEOTIDE SEQUENCE</scope>
    <source>
        <strain evidence="1">AT787</strain>
    </source>
</reference>
<comment type="caution">
    <text evidence="1">The sequence shown here is derived from an EMBL/GenBank/DDBJ whole genome shotgun (WGS) entry which is preliminary data.</text>
</comment>
<evidence type="ECO:0000313" key="2">
    <source>
        <dbReference type="Proteomes" id="UP001063166"/>
    </source>
</evidence>